<evidence type="ECO:0000313" key="3">
    <source>
        <dbReference type="Proteomes" id="UP000001847"/>
    </source>
</evidence>
<protein>
    <submittedName>
        <fullName evidence="2">Putative glucose dehydrogenase putative signal peptide</fullName>
    </submittedName>
</protein>
<dbReference type="Pfam" id="PF07995">
    <property type="entry name" value="GSDH"/>
    <property type="match status" value="1"/>
</dbReference>
<sequence>MRIQIQANYPMTSNSCMKNQIIIILSLLSVSLSSLACDDLGRKILKTFSKKYETDGKVLGGKPIFIGPDAQRKQLSISLQEVVKVKEPTDIQFPPGDSPFLFVLEKAGDLILFDRDKKNKRVLKSFQVITDSEEGLLGFTFHPKYPKEPKVYTHTVISSANRDMTVIAEWEVENPNSFETMALKNERVLLEVEQPYPNHNGGQITFGPDGHLYIGLGDGGWRADPKNNGQNPNTLLGSILRISPVPDPIGKKPYSIPKDNPFIGKQGFLPEIFAYGIRNPWKMSFSPDGRLIAADVGQDAYEEVDIILSGKNYGWNQTEGFHCFTDGCNPSLYQSPFYEYGREEGQSITGGYVYFGTSIPELKGKYVFGDFIQGKIWAVGIPKPGENTKMTETIALGKWNILIPTFGQDSEGEIFVADYQTGTIYKIVKQIP</sequence>
<evidence type="ECO:0000313" key="2">
    <source>
        <dbReference type="EMBL" id="ABZ97471.1"/>
    </source>
</evidence>
<feature type="domain" description="Glucose/Sorbosone dehydrogenase" evidence="1">
    <location>
        <begin position="86"/>
        <end position="424"/>
    </location>
</feature>
<dbReference type="AlphaFoldDB" id="B0SPE7"/>
<accession>B0SPE7</accession>
<evidence type="ECO:0000259" key="1">
    <source>
        <dbReference type="Pfam" id="PF07995"/>
    </source>
</evidence>
<dbReference type="HOGENOM" id="CLU_012344_3_2_12"/>
<dbReference type="PANTHER" id="PTHR19328">
    <property type="entry name" value="HEDGEHOG-INTERACTING PROTEIN"/>
    <property type="match status" value="1"/>
</dbReference>
<dbReference type="InterPro" id="IPR012938">
    <property type="entry name" value="Glc/Sorbosone_DH"/>
</dbReference>
<dbReference type="STRING" id="456481.LEPBI_I1361"/>
<dbReference type="Proteomes" id="UP000001847">
    <property type="component" value="Chromosome I"/>
</dbReference>
<gene>
    <name evidence="2" type="ordered locus">LEPBI_I1361</name>
</gene>
<name>B0SPE7_LEPBP</name>
<dbReference type="KEGG" id="lbi:LEPBI_I1361"/>
<proteinExistence type="predicted"/>
<dbReference type="InterPro" id="IPR011041">
    <property type="entry name" value="Quinoprot_gluc/sorb_DH_b-prop"/>
</dbReference>
<keyword evidence="3" id="KW-1185">Reference proteome</keyword>
<dbReference type="PANTHER" id="PTHR19328:SF75">
    <property type="entry name" value="ALDOSE SUGAR DEHYDROGENASE YLII"/>
    <property type="match status" value="1"/>
</dbReference>
<dbReference type="Gene3D" id="2.120.10.30">
    <property type="entry name" value="TolB, C-terminal domain"/>
    <property type="match status" value="1"/>
</dbReference>
<dbReference type="InterPro" id="IPR011042">
    <property type="entry name" value="6-blade_b-propeller_TolB-like"/>
</dbReference>
<dbReference type="EMBL" id="CP000786">
    <property type="protein sequence ID" value="ABZ97471.1"/>
    <property type="molecule type" value="Genomic_DNA"/>
</dbReference>
<dbReference type="SUPFAM" id="SSF50952">
    <property type="entry name" value="Soluble quinoprotein glucose dehydrogenase"/>
    <property type="match status" value="1"/>
</dbReference>
<organism evidence="2 3">
    <name type="scientific">Leptospira biflexa serovar Patoc (strain Patoc 1 / ATCC 23582 / Paris)</name>
    <dbReference type="NCBI Taxonomy" id="456481"/>
    <lineage>
        <taxon>Bacteria</taxon>
        <taxon>Pseudomonadati</taxon>
        <taxon>Spirochaetota</taxon>
        <taxon>Spirochaetia</taxon>
        <taxon>Leptospirales</taxon>
        <taxon>Leptospiraceae</taxon>
        <taxon>Leptospira</taxon>
    </lineage>
</organism>
<reference evidence="2 3" key="1">
    <citation type="journal article" date="2008" name="PLoS ONE">
        <title>Genome sequence of the saprophyte Leptospira biflexa provides insights into the evolution of Leptospira and the pathogenesis of leptospirosis.</title>
        <authorList>
            <person name="Picardeau M."/>
            <person name="Bulach D.M."/>
            <person name="Bouchier C."/>
            <person name="Zuerner R.L."/>
            <person name="Zidane N."/>
            <person name="Wilson P.J."/>
            <person name="Creno S."/>
            <person name="Kuczek E.S."/>
            <person name="Bommezzadri S."/>
            <person name="Davis J.C."/>
            <person name="McGrath A."/>
            <person name="Johnson M.J."/>
            <person name="Boursaux-Eude C."/>
            <person name="Seemann T."/>
            <person name="Rouy Z."/>
            <person name="Coppel R.L."/>
            <person name="Rood J.I."/>
            <person name="Lajus A."/>
            <person name="Davies J.K."/>
            <person name="Medigue C."/>
            <person name="Adler B."/>
        </authorList>
    </citation>
    <scope>NUCLEOTIDE SEQUENCE [LARGE SCALE GENOMIC DNA]</scope>
    <source>
        <strain evidence="3">Patoc 1 / ATCC 23582 / Paris</strain>
    </source>
</reference>